<dbReference type="PANTHER" id="PTHR47363:SF1">
    <property type="entry name" value="GLUCOKINASE"/>
    <property type="match status" value="1"/>
</dbReference>
<evidence type="ECO:0000313" key="5">
    <source>
        <dbReference type="EMBL" id="BAD79481.1"/>
    </source>
</evidence>
<dbReference type="AlphaFoldDB" id="A0A0H3K2K1"/>
<comment type="catalytic activity">
    <reaction evidence="3">
        <text>D-glucose + ATP = D-glucose 6-phosphate + ADP + H(+)</text>
        <dbReference type="Rhea" id="RHEA:17825"/>
        <dbReference type="ChEBI" id="CHEBI:4167"/>
        <dbReference type="ChEBI" id="CHEBI:15378"/>
        <dbReference type="ChEBI" id="CHEBI:30616"/>
        <dbReference type="ChEBI" id="CHEBI:61548"/>
        <dbReference type="ChEBI" id="CHEBI:456216"/>
        <dbReference type="EC" id="2.7.1.2"/>
    </reaction>
</comment>
<dbReference type="GO" id="GO:0005524">
    <property type="term" value="F:ATP binding"/>
    <property type="evidence" value="ECO:0007669"/>
    <property type="project" value="UniProtKB-UniRule"/>
</dbReference>
<dbReference type="NCBIfam" id="NF001415">
    <property type="entry name" value="PRK00292.1-2"/>
    <property type="match status" value="1"/>
</dbReference>
<accession>A0A0H3K2K1</accession>
<dbReference type="PANTHER" id="PTHR47363">
    <property type="entry name" value="GLUCOKINASE"/>
    <property type="match status" value="1"/>
</dbReference>
<keyword evidence="3" id="KW-0324">Glycolysis</keyword>
<name>A0A0H3K2K1_SYNP6</name>
<feature type="binding site" evidence="3">
    <location>
        <begin position="7"/>
        <end position="12"/>
    </location>
    <ligand>
        <name>ATP</name>
        <dbReference type="ChEBI" id="CHEBI:30616"/>
    </ligand>
</feature>
<keyword evidence="3" id="KW-0547">Nucleotide-binding</keyword>
<dbReference type="Gene3D" id="3.30.420.40">
    <property type="match status" value="1"/>
</dbReference>
<evidence type="ECO:0000256" key="4">
    <source>
        <dbReference type="RuleBase" id="RU004046"/>
    </source>
</evidence>
<evidence type="ECO:0000256" key="2">
    <source>
        <dbReference type="ARBA" id="ARBA00022777"/>
    </source>
</evidence>
<dbReference type="InterPro" id="IPR003836">
    <property type="entry name" value="Glucokinase"/>
</dbReference>
<dbReference type="NCBIfam" id="TIGR00749">
    <property type="entry name" value="glk"/>
    <property type="match status" value="1"/>
</dbReference>
<keyword evidence="3" id="KW-0067">ATP-binding</keyword>
<dbReference type="CDD" id="cd24008">
    <property type="entry name" value="ASKHA_NBD_GLK"/>
    <property type="match status" value="1"/>
</dbReference>
<dbReference type="KEGG" id="syc:syc1291_c"/>
<evidence type="ECO:0000256" key="1">
    <source>
        <dbReference type="ARBA" id="ARBA00022679"/>
    </source>
</evidence>
<dbReference type="Gene3D" id="3.40.367.20">
    <property type="match status" value="1"/>
</dbReference>
<dbReference type="GO" id="GO:0004340">
    <property type="term" value="F:glucokinase activity"/>
    <property type="evidence" value="ECO:0007669"/>
    <property type="project" value="UniProtKB-UniRule"/>
</dbReference>
<protein>
    <recommendedName>
        <fullName evidence="3">Glucokinase</fullName>
        <ecNumber evidence="3">2.7.1.2</ecNumber>
    </recommendedName>
    <alternativeName>
        <fullName evidence="3">Glucose kinase</fullName>
    </alternativeName>
</protein>
<dbReference type="GO" id="GO:0006096">
    <property type="term" value="P:glycolytic process"/>
    <property type="evidence" value="ECO:0007669"/>
    <property type="project" value="UniProtKB-UniRule"/>
</dbReference>
<evidence type="ECO:0000313" key="6">
    <source>
        <dbReference type="Proteomes" id="UP000001175"/>
    </source>
</evidence>
<dbReference type="RefSeq" id="WP_011243603.1">
    <property type="nucleotide sequence ID" value="NC_006576.1"/>
</dbReference>
<sequence length="345" mass="35707">MTLLLAGDIGGTKTNLMLAIASDCDRLEPLHQASFASAAYPDLVPMVQEFLAAAPSAEVRSPVVACFGIAGPVVHGTAKLTNLPWQLSEARLAKELGIAQVALINDFAAIAYGLPGLTAEDQVVVQVGEADPAAPIAILGAGTGLGEGFIIPTAQGRQVFGSEGSHADFAPQTELESELLHFLRNFYAIEHISVERVVSGQGIAAIYAFLRDRHPDQENPALGAIASAWQTGGDQAPDLAAAVSQAALSDRDPLALQAMQIFVSAYGAEAGNLALKLLSYGGVYVAGGIAGKILPLLTDGTFLQAFQAKGRVKGLLTRMPITIVTNHEVGLIGAGLRAAAIATQP</sequence>
<organism evidence="5 6">
    <name type="scientific">Synechococcus sp. (strain ATCC 27144 / PCC 6301 / SAUG 1402/1)</name>
    <name type="common">Anacystis nidulans</name>
    <dbReference type="NCBI Taxonomy" id="269084"/>
    <lineage>
        <taxon>Bacteria</taxon>
        <taxon>Bacillati</taxon>
        <taxon>Cyanobacteriota</taxon>
        <taxon>Cyanophyceae</taxon>
        <taxon>Synechococcales</taxon>
        <taxon>Synechococcaceae</taxon>
        <taxon>Synechococcus</taxon>
    </lineage>
</organism>
<dbReference type="GO" id="GO:0005737">
    <property type="term" value="C:cytoplasm"/>
    <property type="evidence" value="ECO:0007669"/>
    <property type="project" value="UniProtKB-SubCell"/>
</dbReference>
<comment type="subcellular location">
    <subcellularLocation>
        <location evidence="3">Cytoplasm</location>
    </subcellularLocation>
</comment>
<evidence type="ECO:0000256" key="3">
    <source>
        <dbReference type="HAMAP-Rule" id="MF_00524"/>
    </source>
</evidence>
<dbReference type="GeneID" id="72429035"/>
<dbReference type="GO" id="GO:0005536">
    <property type="term" value="F:D-glucose binding"/>
    <property type="evidence" value="ECO:0007669"/>
    <property type="project" value="InterPro"/>
</dbReference>
<dbReference type="SUPFAM" id="SSF53067">
    <property type="entry name" value="Actin-like ATPase domain"/>
    <property type="match status" value="1"/>
</dbReference>
<proteinExistence type="inferred from homology"/>
<keyword evidence="1 3" id="KW-0808">Transferase</keyword>
<dbReference type="EC" id="2.7.1.2" evidence="3"/>
<dbReference type="eggNOG" id="COG0837">
    <property type="taxonomic scope" value="Bacteria"/>
</dbReference>
<reference evidence="5 6" key="1">
    <citation type="journal article" date="2007" name="Photosyn. Res.">
        <title>Complete nucleotide sequence of the freshwater unicellular cyanobacterium Synechococcus elongatus PCC 6301 chromosome: gene content and organization.</title>
        <authorList>
            <person name="Sugita C."/>
            <person name="Ogata K."/>
            <person name="Shikata M."/>
            <person name="Jikuya H."/>
            <person name="Takano J."/>
            <person name="Furumichi M."/>
            <person name="Kanehisa M."/>
            <person name="Omata T."/>
            <person name="Sugiura M."/>
            <person name="Sugita M."/>
        </authorList>
    </citation>
    <scope>NUCLEOTIDE SEQUENCE [LARGE SCALE GENOMIC DNA]</scope>
    <source>
        <strain evidence="6">ATCC 27144 / PCC 6301 / SAUG 1402/1</strain>
    </source>
</reference>
<keyword evidence="2 3" id="KW-0418">Kinase</keyword>
<dbReference type="Proteomes" id="UP000001175">
    <property type="component" value="Chromosome"/>
</dbReference>
<dbReference type="Pfam" id="PF02685">
    <property type="entry name" value="Glucokinase"/>
    <property type="match status" value="1"/>
</dbReference>
<dbReference type="EMBL" id="AP008231">
    <property type="protein sequence ID" value="BAD79481.1"/>
    <property type="molecule type" value="Genomic_DNA"/>
</dbReference>
<keyword evidence="3" id="KW-0963">Cytoplasm</keyword>
<comment type="similarity">
    <text evidence="3 4">Belongs to the bacterial glucokinase family.</text>
</comment>
<dbReference type="InterPro" id="IPR043129">
    <property type="entry name" value="ATPase_NBD"/>
</dbReference>
<gene>
    <name evidence="3 5" type="primary">glk</name>
    <name evidence="5" type="ordered locus">syc1291_c</name>
</gene>
<dbReference type="HAMAP" id="MF_00524">
    <property type="entry name" value="Glucokinase"/>
    <property type="match status" value="1"/>
</dbReference>